<name>A0A5B0LX32_PUCGR</name>
<protein>
    <submittedName>
        <fullName evidence="2">Uncharacterized protein</fullName>
    </submittedName>
</protein>
<comment type="caution">
    <text evidence="2">The sequence shown here is derived from an EMBL/GenBank/DDBJ whole genome shotgun (WGS) entry which is preliminary data.</text>
</comment>
<keyword evidence="3" id="KW-1185">Reference proteome</keyword>
<dbReference type="Proteomes" id="UP000324748">
    <property type="component" value="Unassembled WGS sequence"/>
</dbReference>
<evidence type="ECO:0000313" key="1">
    <source>
        <dbReference type="EMBL" id="KAA1064681.1"/>
    </source>
</evidence>
<dbReference type="Proteomes" id="UP000325313">
    <property type="component" value="Unassembled WGS sequence"/>
</dbReference>
<sequence length="68" mass="7610">MAIQTSCHSRPSSYVRNLSFPHSPLAFSKKTFYAQELDSGKVLDFGVFMSRQQQRGHAALLPHSTLSL</sequence>
<reference evidence="3 4" key="1">
    <citation type="submission" date="2019-05" db="EMBL/GenBank/DDBJ databases">
        <title>Emergence of the Ug99 lineage of the wheat stem rust pathogen through somatic hybridization.</title>
        <authorList>
            <person name="Li F."/>
            <person name="Upadhyaya N.M."/>
            <person name="Sperschneider J."/>
            <person name="Matny O."/>
            <person name="Nguyen-Phuc H."/>
            <person name="Mago R."/>
            <person name="Raley C."/>
            <person name="Miller M.E."/>
            <person name="Silverstein K.A.T."/>
            <person name="Henningsen E."/>
            <person name="Hirsch C.D."/>
            <person name="Visser B."/>
            <person name="Pretorius Z.A."/>
            <person name="Steffenson B.J."/>
            <person name="Schwessinger B."/>
            <person name="Dodds P.N."/>
            <person name="Figueroa M."/>
        </authorList>
    </citation>
    <scope>NUCLEOTIDE SEQUENCE [LARGE SCALE GENOMIC DNA]</scope>
    <source>
        <strain evidence="1">21-0</strain>
        <strain evidence="2 4">Ug99</strain>
    </source>
</reference>
<proteinExistence type="predicted"/>
<dbReference type="AlphaFoldDB" id="A0A5B0LX32"/>
<evidence type="ECO:0000313" key="3">
    <source>
        <dbReference type="Proteomes" id="UP000324748"/>
    </source>
</evidence>
<dbReference type="EMBL" id="VDEP01000506">
    <property type="protein sequence ID" value="KAA1068144.1"/>
    <property type="molecule type" value="Genomic_DNA"/>
</dbReference>
<evidence type="ECO:0000313" key="2">
    <source>
        <dbReference type="EMBL" id="KAA1068144.1"/>
    </source>
</evidence>
<evidence type="ECO:0000313" key="4">
    <source>
        <dbReference type="Proteomes" id="UP000325313"/>
    </source>
</evidence>
<accession>A0A5B0LX32</accession>
<organism evidence="2 4">
    <name type="scientific">Puccinia graminis f. sp. tritici</name>
    <dbReference type="NCBI Taxonomy" id="56615"/>
    <lineage>
        <taxon>Eukaryota</taxon>
        <taxon>Fungi</taxon>
        <taxon>Dikarya</taxon>
        <taxon>Basidiomycota</taxon>
        <taxon>Pucciniomycotina</taxon>
        <taxon>Pucciniomycetes</taxon>
        <taxon>Pucciniales</taxon>
        <taxon>Pucciniaceae</taxon>
        <taxon>Puccinia</taxon>
    </lineage>
</organism>
<dbReference type="EMBL" id="VSWC01000197">
    <property type="protein sequence ID" value="KAA1064681.1"/>
    <property type="molecule type" value="Genomic_DNA"/>
</dbReference>
<gene>
    <name evidence="1" type="ORF">PGT21_011577</name>
    <name evidence="2" type="ORF">PGTUg99_021272</name>
</gene>